<reference evidence="1 2" key="2">
    <citation type="journal article" date="2016" name="Genome Announc.">
        <title>Draft Genome Sequence of Erythromycin- and Oxytetracycline-Sensitive Nocardia seriolae Strain U-1 (NBRC 110359).</title>
        <authorList>
            <person name="Imajoh M."/>
            <person name="Sukeda M."/>
            <person name="Shimizu M."/>
            <person name="Yamane J."/>
            <person name="Ohnishi K."/>
            <person name="Oshima S."/>
        </authorList>
    </citation>
    <scope>NUCLEOTIDE SEQUENCE [LARGE SCALE GENOMIC DNA]</scope>
    <source>
        <strain evidence="1 2">U-1</strain>
    </source>
</reference>
<organism evidence="1 2">
    <name type="scientific">Nocardia seriolae</name>
    <dbReference type="NCBI Taxonomy" id="37332"/>
    <lineage>
        <taxon>Bacteria</taxon>
        <taxon>Bacillati</taxon>
        <taxon>Actinomycetota</taxon>
        <taxon>Actinomycetes</taxon>
        <taxon>Mycobacteriales</taxon>
        <taxon>Nocardiaceae</taxon>
        <taxon>Nocardia</taxon>
    </lineage>
</organism>
<evidence type="ECO:0000313" key="2">
    <source>
        <dbReference type="Proteomes" id="UP000037179"/>
    </source>
</evidence>
<gene>
    <name evidence="1" type="ORF">NSK11_contig00271-0003</name>
</gene>
<accession>A0ABC9Z820</accession>
<sequence length="62" mass="6907">MERGQAADERFPEHLLLRAAQAPVERTAQLAEHHRVAALVAPMQIGSDPVHRLDFLGCGEHR</sequence>
<comment type="caution">
    <text evidence="1">The sequence shown here is derived from an EMBL/GenBank/DDBJ whole genome shotgun (WGS) entry which is preliminary data.</text>
</comment>
<evidence type="ECO:0000313" key="1">
    <source>
        <dbReference type="EMBL" id="GAP33450.1"/>
    </source>
</evidence>
<dbReference type="AlphaFoldDB" id="A0ABC9Z820"/>
<reference evidence="2" key="1">
    <citation type="submission" date="2015-07" db="EMBL/GenBank/DDBJ databases">
        <title>Nocardia seriolae U-1 whole genome shotgun sequence.</title>
        <authorList>
            <person name="Imajoh M."/>
            <person name="Fukumoto Y."/>
            <person name="Sukeda M."/>
            <person name="Yamane J."/>
            <person name="Yamasaki K."/>
            <person name="Shimizu M."/>
            <person name="Ohnishi K."/>
            <person name="Oshima S."/>
        </authorList>
    </citation>
    <scope>NUCLEOTIDE SEQUENCE [LARGE SCALE GENOMIC DNA]</scope>
    <source>
        <strain evidence="2">U-1</strain>
    </source>
</reference>
<protein>
    <submittedName>
        <fullName evidence="1">Uncharacterized protein</fullName>
    </submittedName>
</protein>
<proteinExistence type="predicted"/>
<name>A0ABC9Z820_9NOCA</name>
<dbReference type="EMBL" id="BBYQ01000271">
    <property type="protein sequence ID" value="GAP33450.1"/>
    <property type="molecule type" value="Genomic_DNA"/>
</dbReference>
<keyword evidence="2" id="KW-1185">Reference proteome</keyword>
<dbReference type="Proteomes" id="UP000037179">
    <property type="component" value="Unassembled WGS sequence"/>
</dbReference>